<dbReference type="HOGENOM" id="CLU_2722680_0_0_1"/>
<dbReference type="EMBL" id="FP929137">
    <property type="protein sequence ID" value="CBX99734.1"/>
    <property type="molecule type" value="Genomic_DNA"/>
</dbReference>
<dbReference type="Proteomes" id="UP000002668">
    <property type="component" value="Genome"/>
</dbReference>
<dbReference type="AlphaFoldDB" id="E5A7Y9"/>
<keyword evidence="2" id="KW-1185">Reference proteome</keyword>
<organism evidence="2">
    <name type="scientific">Leptosphaeria maculans (strain JN3 / isolate v23.1.3 / race Av1-4-5-6-7-8)</name>
    <name type="common">Blackleg fungus</name>
    <name type="synonym">Phoma lingam</name>
    <dbReference type="NCBI Taxonomy" id="985895"/>
    <lineage>
        <taxon>Eukaryota</taxon>
        <taxon>Fungi</taxon>
        <taxon>Dikarya</taxon>
        <taxon>Ascomycota</taxon>
        <taxon>Pezizomycotina</taxon>
        <taxon>Dothideomycetes</taxon>
        <taxon>Pleosporomycetidae</taxon>
        <taxon>Pleosporales</taxon>
        <taxon>Pleosporineae</taxon>
        <taxon>Leptosphaeriaceae</taxon>
        <taxon>Plenodomus</taxon>
        <taxon>Plenodomus lingam/Leptosphaeria maculans species complex</taxon>
    </lineage>
</organism>
<reference evidence="2" key="1">
    <citation type="journal article" date="2011" name="Nat. Commun.">
        <title>Effector diversification within compartments of the Leptosphaeria maculans genome affected by Repeat-Induced Point mutations.</title>
        <authorList>
            <person name="Rouxel T."/>
            <person name="Grandaubert J."/>
            <person name="Hane J.K."/>
            <person name="Hoede C."/>
            <person name="van de Wouw A.P."/>
            <person name="Couloux A."/>
            <person name="Dominguez V."/>
            <person name="Anthouard V."/>
            <person name="Bally P."/>
            <person name="Bourras S."/>
            <person name="Cozijnsen A.J."/>
            <person name="Ciuffetti L.M."/>
            <person name="Degrave A."/>
            <person name="Dilmaghani A."/>
            <person name="Duret L."/>
            <person name="Fudal I."/>
            <person name="Goodwin S.B."/>
            <person name="Gout L."/>
            <person name="Glaser N."/>
            <person name="Linglin J."/>
            <person name="Kema G.H.J."/>
            <person name="Lapalu N."/>
            <person name="Lawrence C.B."/>
            <person name="May K."/>
            <person name="Meyer M."/>
            <person name="Ollivier B."/>
            <person name="Poulain J."/>
            <person name="Schoch C.L."/>
            <person name="Simon A."/>
            <person name="Spatafora J.W."/>
            <person name="Stachowiak A."/>
            <person name="Turgeon B.G."/>
            <person name="Tyler B.M."/>
            <person name="Vincent D."/>
            <person name="Weissenbach J."/>
            <person name="Amselem J."/>
            <person name="Quesneville H."/>
            <person name="Oliver R.P."/>
            <person name="Wincker P."/>
            <person name="Balesdent M.-H."/>
            <person name="Howlett B.J."/>
        </authorList>
    </citation>
    <scope>NUCLEOTIDE SEQUENCE [LARGE SCALE GENOMIC DNA]</scope>
    <source>
        <strain evidence="2">JN3 / isolate v23.1.3 / race Av1-4-5-6-7-8</strain>
    </source>
</reference>
<sequence>MDGWMDGNTWQPRKQEGQFGVVSRREVSTLVVVDWRLGGAARAIQHSYCTYPFKLSSVRVSERLGVAMYLCT</sequence>
<dbReference type="InParanoid" id="E5A7Y9"/>
<dbReference type="VEuPathDB" id="FungiDB:LEMA_P073230.1"/>
<evidence type="ECO:0000313" key="2">
    <source>
        <dbReference type="Proteomes" id="UP000002668"/>
    </source>
</evidence>
<accession>E5A7Y9</accession>
<gene>
    <name evidence="1" type="ORF">LEMA_P073230.1</name>
</gene>
<protein>
    <submittedName>
        <fullName evidence="1">Predicted protein</fullName>
    </submittedName>
</protein>
<name>E5A7Y9_LEPMJ</name>
<proteinExistence type="predicted"/>
<evidence type="ECO:0000313" key="1">
    <source>
        <dbReference type="EMBL" id="CBX99734.1"/>
    </source>
</evidence>